<feature type="region of interest" description="Disordered" evidence="5">
    <location>
        <begin position="607"/>
        <end position="706"/>
    </location>
</feature>
<comment type="similarity">
    <text evidence="3">Belongs to the UTP5 family.</text>
</comment>
<organism evidence="7 8">
    <name type="scientific">Capsaspora owczarzaki (strain ATCC 30864)</name>
    <dbReference type="NCBI Taxonomy" id="595528"/>
    <lineage>
        <taxon>Eukaryota</taxon>
        <taxon>Filasterea</taxon>
        <taxon>Capsaspora</taxon>
    </lineage>
</organism>
<evidence type="ECO:0000256" key="3">
    <source>
        <dbReference type="ARBA" id="ARBA00038335"/>
    </source>
</evidence>
<keyword evidence="2" id="KW-0539">Nucleus</keyword>
<dbReference type="InterPro" id="IPR001680">
    <property type="entry name" value="WD40_rpt"/>
</dbReference>
<dbReference type="Pfam" id="PF00400">
    <property type="entry name" value="WD40"/>
    <property type="match status" value="2"/>
</dbReference>
<dbReference type="GO" id="GO:0005730">
    <property type="term" value="C:nucleolus"/>
    <property type="evidence" value="ECO:0007669"/>
    <property type="project" value="TreeGrafter"/>
</dbReference>
<evidence type="ECO:0000259" key="6">
    <source>
        <dbReference type="Pfam" id="PF04003"/>
    </source>
</evidence>
<dbReference type="Gene3D" id="2.130.10.10">
    <property type="entry name" value="YVTN repeat-like/Quinoprotein amine dehydrogenase"/>
    <property type="match status" value="2"/>
</dbReference>
<dbReference type="FunCoup" id="A0A0D2UKQ3">
    <property type="interactions" value="472"/>
</dbReference>
<proteinExistence type="inferred from homology"/>
<dbReference type="InterPro" id="IPR007148">
    <property type="entry name" value="SSU_processome_Utp12"/>
</dbReference>
<accession>A0A0D2UKQ3</accession>
<feature type="compositionally biased region" description="Acidic residues" evidence="5">
    <location>
        <begin position="665"/>
        <end position="706"/>
    </location>
</feature>
<dbReference type="Proteomes" id="UP000008743">
    <property type="component" value="Unassembled WGS sequence"/>
</dbReference>
<dbReference type="GO" id="GO:0000462">
    <property type="term" value="P:maturation of SSU-rRNA from tricistronic rRNA transcript (SSU-rRNA, 5.8S rRNA, LSU-rRNA)"/>
    <property type="evidence" value="ECO:0007669"/>
    <property type="project" value="TreeGrafter"/>
</dbReference>
<keyword evidence="4" id="KW-0853">WD repeat</keyword>
<comment type="subcellular location">
    <subcellularLocation>
        <location evidence="1">Nucleus</location>
    </subcellularLocation>
</comment>
<dbReference type="eggNOG" id="KOG4547">
    <property type="taxonomic scope" value="Eukaryota"/>
</dbReference>
<protein>
    <recommendedName>
        <fullName evidence="6">Small-subunit processome Utp12 domain-containing protein</fullName>
    </recommendedName>
</protein>
<dbReference type="PROSITE" id="PS50082">
    <property type="entry name" value="WD_REPEATS_2"/>
    <property type="match status" value="1"/>
</dbReference>
<feature type="domain" description="Small-subunit processome Utp12" evidence="6">
    <location>
        <begin position="491"/>
        <end position="593"/>
    </location>
</feature>
<dbReference type="Pfam" id="PF04003">
    <property type="entry name" value="Utp12"/>
    <property type="match status" value="1"/>
</dbReference>
<name>A0A0D2UKQ3_CAPO3</name>
<dbReference type="InParanoid" id="A0A0D2UKQ3"/>
<dbReference type="InterPro" id="IPR052414">
    <property type="entry name" value="U3_snoRNA-assoc_WDR"/>
</dbReference>
<evidence type="ECO:0000256" key="5">
    <source>
        <dbReference type="SAM" id="MobiDB-lite"/>
    </source>
</evidence>
<feature type="repeat" description="WD" evidence="4">
    <location>
        <begin position="139"/>
        <end position="180"/>
    </location>
</feature>
<dbReference type="OMA" id="PCTALTW"/>
<evidence type="ECO:0000313" key="8">
    <source>
        <dbReference type="Proteomes" id="UP000008743"/>
    </source>
</evidence>
<evidence type="ECO:0000313" key="7">
    <source>
        <dbReference type="EMBL" id="KJE95621.1"/>
    </source>
</evidence>
<dbReference type="SMART" id="SM00320">
    <property type="entry name" value="WD40"/>
    <property type="match status" value="3"/>
</dbReference>
<dbReference type="EMBL" id="KE346369">
    <property type="protein sequence ID" value="KJE95621.1"/>
    <property type="molecule type" value="Genomic_DNA"/>
</dbReference>
<dbReference type="PhylomeDB" id="A0A0D2UKQ3"/>
<dbReference type="PANTHER" id="PTHR44267">
    <property type="entry name" value="WD REPEAT-CONTAINING PROTEIN 43"/>
    <property type="match status" value="1"/>
</dbReference>
<dbReference type="SUPFAM" id="SSF50978">
    <property type="entry name" value="WD40 repeat-like"/>
    <property type="match status" value="1"/>
</dbReference>
<sequence length="706" mass="75298">MSASKPTHLQFDGPRGDQFAAISADGRLRVYRQLQGLTSDLLTFTDASRLADPVTCIALGTTTTTTAAAAGSSDETGKKNKKRRVESATAAAAAAPAALLAYGTASGSVVIFSIQEGAILHTLAGAAAGSASSAGSAALTPHADRVNCLAWREDGETLFSGSADKTIIEWNARTGQMVSKWKADKLAVNALAYSAESGTLLSAGRSIKLWDLATKKEVKSFTGHEHNVTALAFLPTTATGTPPLFVSVAAGERMINVWDPSSQSAAGVSVALASLTAKKAVPLNASCSRIQDNFYIAAPCDDGVARVWSFPVDKRPSKPTVISAVSTIQFKNSNVSLANQPVPIFAATFAESTDARVTVCRDTLIKPSFEAVAFLSEQNVAQENVLLSRDVTAGLLLDSNRDARASSGAVQQNVTVVSSAPTADKSAKNAKAKSSGADDEVTLEQQLDTLQLNSGLQQQLQQQQSGGLSGRAPPKAHSLVQMLVQALHSGDNQLLEDCLSVSNEAVIRNTMKKLPASYVIPFLTLIVEKFQAKPSRGLTLLIWIRGLLLVHTAYLMTVPNLVEALSGLYQLVDARLSVFKKLLKLSGRLDLIISQIASRAQVEVGDNDIDEELTRPRTVYQEDSEEEGELAGDGAMDFDDLHDSDEDDDDDLLDEQRSGRRAAEDVEADDDDDDDMDEDDDDDDDDDDEEEEDEEDDGDDASDDDE</sequence>
<evidence type="ECO:0000256" key="1">
    <source>
        <dbReference type="ARBA" id="ARBA00004123"/>
    </source>
</evidence>
<dbReference type="InterPro" id="IPR036322">
    <property type="entry name" value="WD40_repeat_dom_sf"/>
</dbReference>
<dbReference type="PROSITE" id="PS50294">
    <property type="entry name" value="WD_REPEATS_REGION"/>
    <property type="match status" value="1"/>
</dbReference>
<feature type="region of interest" description="Disordered" evidence="5">
    <location>
        <begin position="408"/>
        <end position="439"/>
    </location>
</feature>
<reference evidence="8" key="1">
    <citation type="submission" date="2011-02" db="EMBL/GenBank/DDBJ databases">
        <title>The Genome Sequence of Capsaspora owczarzaki ATCC 30864.</title>
        <authorList>
            <person name="Russ C."/>
            <person name="Cuomo C."/>
            <person name="Burger G."/>
            <person name="Gray M.W."/>
            <person name="Holland P.W.H."/>
            <person name="King N."/>
            <person name="Lang F.B.F."/>
            <person name="Roger A.J."/>
            <person name="Ruiz-Trillo I."/>
            <person name="Young S.K."/>
            <person name="Zeng Q."/>
            <person name="Gargeya S."/>
            <person name="Alvarado L."/>
            <person name="Berlin A."/>
            <person name="Chapman S.B."/>
            <person name="Chen Z."/>
            <person name="Freedman E."/>
            <person name="Gellesch M."/>
            <person name="Goldberg J."/>
            <person name="Griggs A."/>
            <person name="Gujja S."/>
            <person name="Heilman E."/>
            <person name="Heiman D."/>
            <person name="Howarth C."/>
            <person name="Mehta T."/>
            <person name="Neiman D."/>
            <person name="Pearson M."/>
            <person name="Roberts A."/>
            <person name="Saif S."/>
            <person name="Shea T."/>
            <person name="Shenoy N."/>
            <person name="Sisk P."/>
            <person name="Stolte C."/>
            <person name="Sykes S."/>
            <person name="White J."/>
            <person name="Yandava C."/>
            <person name="Haas B."/>
            <person name="Nusbaum C."/>
            <person name="Birren B."/>
        </authorList>
    </citation>
    <scope>NUCLEOTIDE SEQUENCE</scope>
    <source>
        <strain evidence="8">ATCC 30864</strain>
    </source>
</reference>
<keyword evidence="8" id="KW-1185">Reference proteome</keyword>
<feature type="compositionally biased region" description="Basic and acidic residues" evidence="5">
    <location>
        <begin position="654"/>
        <end position="664"/>
    </location>
</feature>
<dbReference type="STRING" id="595528.A0A0D2UKQ3"/>
<dbReference type="InterPro" id="IPR015943">
    <property type="entry name" value="WD40/YVTN_repeat-like_dom_sf"/>
</dbReference>
<dbReference type="OrthoDB" id="30195at2759"/>
<evidence type="ECO:0000256" key="4">
    <source>
        <dbReference type="PROSITE-ProRule" id="PRU00221"/>
    </source>
</evidence>
<evidence type="ECO:0000256" key="2">
    <source>
        <dbReference type="ARBA" id="ARBA00023242"/>
    </source>
</evidence>
<dbReference type="PANTHER" id="PTHR44267:SF1">
    <property type="entry name" value="WD REPEAT-CONTAINING PROTEIN 43"/>
    <property type="match status" value="1"/>
</dbReference>
<feature type="compositionally biased region" description="Acidic residues" evidence="5">
    <location>
        <begin position="622"/>
        <end position="653"/>
    </location>
</feature>
<dbReference type="RefSeq" id="XP_011270609.1">
    <property type="nucleotide sequence ID" value="XM_011272307.1"/>
</dbReference>
<dbReference type="AlphaFoldDB" id="A0A0D2UKQ3"/>
<gene>
    <name evidence="7" type="ORF">CAOG_008938</name>
</gene>
<feature type="compositionally biased region" description="Polar residues" evidence="5">
    <location>
        <begin position="408"/>
        <end position="421"/>
    </location>
</feature>